<feature type="chain" id="PRO_5004907295" evidence="9">
    <location>
        <begin position="19"/>
        <end position="345"/>
    </location>
</feature>
<evidence type="ECO:0000256" key="9">
    <source>
        <dbReference type="SAM" id="SignalP"/>
    </source>
</evidence>
<reference evidence="11 12" key="1">
    <citation type="journal article" date="2014" name="Genome Announc.">
        <title>Draft Genome Sequence of Cytophaga fermentans JCM 21142T, a Facultative Anaerobe Isolated from Marine Mud.</title>
        <authorList>
            <person name="Starns D."/>
            <person name="Oshima K."/>
            <person name="Suda W."/>
            <person name="Iino T."/>
            <person name="Yuki M."/>
            <person name="Inoue J."/>
            <person name="Kitamura K."/>
            <person name="Iida T."/>
            <person name="Darby A."/>
            <person name="Hattori M."/>
            <person name="Ohkuma M."/>
        </authorList>
    </citation>
    <scope>NUCLEOTIDE SEQUENCE [LARGE SCALE GENOMIC DNA]</scope>
    <source>
        <strain evidence="11 12">JCM 21142</strain>
    </source>
</reference>
<comment type="similarity">
    <text evidence="8">Belongs to the polysaccharide lyase 9 family.</text>
</comment>
<dbReference type="EMBL" id="BAMD01000020">
    <property type="protein sequence ID" value="GAF03281.1"/>
    <property type="molecule type" value="Genomic_DNA"/>
</dbReference>
<evidence type="ECO:0000256" key="3">
    <source>
        <dbReference type="ARBA" id="ARBA00022525"/>
    </source>
</evidence>
<evidence type="ECO:0000256" key="5">
    <source>
        <dbReference type="ARBA" id="ARBA00022729"/>
    </source>
</evidence>
<dbReference type="InterPro" id="IPR052052">
    <property type="entry name" value="Polysaccharide_Lyase_9"/>
</dbReference>
<keyword evidence="12" id="KW-1185">Reference proteome</keyword>
<evidence type="ECO:0000313" key="11">
    <source>
        <dbReference type="EMBL" id="GAF03281.1"/>
    </source>
</evidence>
<dbReference type="GO" id="GO:0046872">
    <property type="term" value="F:metal ion binding"/>
    <property type="evidence" value="ECO:0007669"/>
    <property type="project" value="UniProtKB-KW"/>
</dbReference>
<keyword evidence="5 9" id="KW-0732">Signal</keyword>
<evidence type="ECO:0000259" key="10">
    <source>
        <dbReference type="Pfam" id="PF22842"/>
    </source>
</evidence>
<gene>
    <name evidence="11" type="ORF">JCM21142_41948</name>
</gene>
<keyword evidence="7 11" id="KW-0456">Lyase</keyword>
<evidence type="ECO:0000256" key="2">
    <source>
        <dbReference type="ARBA" id="ARBA00004613"/>
    </source>
</evidence>
<feature type="signal peptide" evidence="9">
    <location>
        <begin position="1"/>
        <end position="18"/>
    </location>
</feature>
<name>W7YFQ6_9BACT</name>
<evidence type="ECO:0000313" key="12">
    <source>
        <dbReference type="Proteomes" id="UP000019402"/>
    </source>
</evidence>
<dbReference type="STRING" id="869213.GCA_000517085_00289"/>
<keyword evidence="4" id="KW-0479">Metal-binding</keyword>
<keyword evidence="6" id="KW-0106">Calcium</keyword>
<protein>
    <submittedName>
        <fullName evidence="11">Pectate lyase L</fullName>
    </submittedName>
</protein>
<dbReference type="InterPro" id="IPR011050">
    <property type="entry name" value="Pectin_lyase_fold/virulence"/>
</dbReference>
<dbReference type="eggNOG" id="COG3401">
    <property type="taxonomic scope" value="Bacteria"/>
</dbReference>
<evidence type="ECO:0000256" key="8">
    <source>
        <dbReference type="ARBA" id="ARBA00038263"/>
    </source>
</evidence>
<dbReference type="RefSeq" id="WP_152541743.1">
    <property type="nucleotide sequence ID" value="NZ_BAMD01000020.1"/>
</dbReference>
<dbReference type="PANTHER" id="PTHR40088">
    <property type="entry name" value="PECTATE LYASE (EUROFUNG)"/>
    <property type="match status" value="1"/>
</dbReference>
<dbReference type="GO" id="GO:0016837">
    <property type="term" value="F:carbon-oxygen lyase activity, acting on polysaccharides"/>
    <property type="evidence" value="ECO:0007669"/>
    <property type="project" value="TreeGrafter"/>
</dbReference>
<evidence type="ECO:0000256" key="6">
    <source>
        <dbReference type="ARBA" id="ARBA00022837"/>
    </source>
</evidence>
<evidence type="ECO:0000256" key="4">
    <source>
        <dbReference type="ARBA" id="ARBA00022723"/>
    </source>
</evidence>
<keyword evidence="3" id="KW-0964">Secreted</keyword>
<dbReference type="SUPFAM" id="SSF51126">
    <property type="entry name" value="Pectin lyase-like"/>
    <property type="match status" value="1"/>
</dbReference>
<feature type="domain" description="Pel9A-like right handed beta-helix region" evidence="10">
    <location>
        <begin position="24"/>
        <end position="320"/>
    </location>
</feature>
<evidence type="ECO:0000256" key="1">
    <source>
        <dbReference type="ARBA" id="ARBA00001913"/>
    </source>
</evidence>
<dbReference type="Pfam" id="PF22842">
    <property type="entry name" value="Pel9A-like_beta_helix"/>
    <property type="match status" value="1"/>
</dbReference>
<accession>W7YFQ6</accession>
<comment type="cofactor">
    <cofactor evidence="1">
        <name>Ca(2+)</name>
        <dbReference type="ChEBI" id="CHEBI:29108"/>
    </cofactor>
</comment>
<dbReference type="InterPro" id="IPR053868">
    <property type="entry name" value="Pel9A-like_beta_helix"/>
</dbReference>
<proteinExistence type="inferred from homology"/>
<dbReference type="PANTHER" id="PTHR40088:SF1">
    <property type="entry name" value="PECTATE LYASE PEL9"/>
    <property type="match status" value="1"/>
</dbReference>
<dbReference type="OrthoDB" id="8660908at2"/>
<organism evidence="11 12">
    <name type="scientific">Saccharicrinis fermentans DSM 9555 = JCM 21142</name>
    <dbReference type="NCBI Taxonomy" id="869213"/>
    <lineage>
        <taxon>Bacteria</taxon>
        <taxon>Pseudomonadati</taxon>
        <taxon>Bacteroidota</taxon>
        <taxon>Bacteroidia</taxon>
        <taxon>Marinilabiliales</taxon>
        <taxon>Marinilabiliaceae</taxon>
        <taxon>Saccharicrinis</taxon>
    </lineage>
</organism>
<dbReference type="Proteomes" id="UP000019402">
    <property type="component" value="Unassembled WGS sequence"/>
</dbReference>
<dbReference type="Gene3D" id="2.160.20.10">
    <property type="entry name" value="Single-stranded right-handed beta-helix, Pectin lyase-like"/>
    <property type="match status" value="1"/>
</dbReference>
<evidence type="ECO:0000256" key="7">
    <source>
        <dbReference type="ARBA" id="ARBA00023239"/>
    </source>
</evidence>
<dbReference type="GO" id="GO:0005576">
    <property type="term" value="C:extracellular region"/>
    <property type="evidence" value="ECO:0007669"/>
    <property type="project" value="UniProtKB-SubCell"/>
</dbReference>
<dbReference type="AlphaFoldDB" id="W7YFQ6"/>
<dbReference type="InterPro" id="IPR012334">
    <property type="entry name" value="Pectin_lyas_fold"/>
</dbReference>
<comment type="caution">
    <text evidence="11">The sequence shown here is derived from an EMBL/GenBank/DDBJ whole genome shotgun (WGS) entry which is preliminary data.</text>
</comment>
<sequence>MKKLILIVCMFLPILLSAQDIGGDYYVAVDGDDSGPGSYERPFATWQKAFETAQAGETVYFRGGVWYPQDHSRGSTICEIHVGDGIGHAGTREKPIRFFAYPGEKPVLDCSQVDMTGNRFNGALDFYETSWIHVKGLTIRNVPQPESGELASGVGAGMCSYMTFENLTVHNVGGRGMSYWGVAGHPDIPEIPTDTTRFINCDIYDCVDLLSEVPGNGSDAVKMDAEEGTYLYFYGCRAWNCGDDGFDISGPGLTIFEKCWSFGHKLEDALDGNGFKFGANRGSGAVQTADGNTLIGPNIPGVRKIVKNCISANNAGFGFYELAYSPYYLTVPWYTITFHMPMELV</sequence>
<comment type="subcellular location">
    <subcellularLocation>
        <location evidence="2">Secreted</location>
    </subcellularLocation>
</comment>